<accession>A0A2P2JVW1</accession>
<organism evidence="1">
    <name type="scientific">Rhizophora mucronata</name>
    <name type="common">Asiatic mangrove</name>
    <dbReference type="NCBI Taxonomy" id="61149"/>
    <lineage>
        <taxon>Eukaryota</taxon>
        <taxon>Viridiplantae</taxon>
        <taxon>Streptophyta</taxon>
        <taxon>Embryophyta</taxon>
        <taxon>Tracheophyta</taxon>
        <taxon>Spermatophyta</taxon>
        <taxon>Magnoliopsida</taxon>
        <taxon>eudicotyledons</taxon>
        <taxon>Gunneridae</taxon>
        <taxon>Pentapetalae</taxon>
        <taxon>rosids</taxon>
        <taxon>fabids</taxon>
        <taxon>Malpighiales</taxon>
        <taxon>Rhizophoraceae</taxon>
        <taxon>Rhizophora</taxon>
    </lineage>
</organism>
<proteinExistence type="predicted"/>
<dbReference type="AlphaFoldDB" id="A0A2P2JVW1"/>
<dbReference type="EMBL" id="GGEC01017107">
    <property type="protein sequence ID" value="MBW97590.1"/>
    <property type="molecule type" value="Transcribed_RNA"/>
</dbReference>
<evidence type="ECO:0000313" key="1">
    <source>
        <dbReference type="EMBL" id="MBW97590.1"/>
    </source>
</evidence>
<sequence length="19" mass="2210">MKQKHSTNNTILDPQLELV</sequence>
<name>A0A2P2JVW1_RHIMU</name>
<protein>
    <submittedName>
        <fullName evidence="1">Uncharacterized protein</fullName>
    </submittedName>
</protein>
<reference evidence="1" key="1">
    <citation type="submission" date="2018-02" db="EMBL/GenBank/DDBJ databases">
        <title>Rhizophora mucronata_Transcriptome.</title>
        <authorList>
            <person name="Meera S.P."/>
            <person name="Sreeshan A."/>
            <person name="Augustine A."/>
        </authorList>
    </citation>
    <scope>NUCLEOTIDE SEQUENCE</scope>
    <source>
        <tissue evidence="1">Leaf</tissue>
    </source>
</reference>